<dbReference type="Gene3D" id="2.60.40.10">
    <property type="entry name" value="Immunoglobulins"/>
    <property type="match status" value="1"/>
</dbReference>
<reference evidence="2 3" key="1">
    <citation type="submission" date="2018-11" db="EMBL/GenBank/DDBJ databases">
        <authorList>
            <consortium name="Pathogen Informatics"/>
        </authorList>
    </citation>
    <scope>NUCLEOTIDE SEQUENCE [LARGE SCALE GENOMIC DNA]</scope>
</reference>
<dbReference type="AlphaFoldDB" id="A0A3P6RPK2"/>
<keyword evidence="3" id="KW-1185">Reference proteome</keyword>
<gene>
    <name evidence="2" type="ORF">CGOC_LOCUS246</name>
</gene>
<evidence type="ECO:0000256" key="1">
    <source>
        <dbReference type="SAM" id="MobiDB-lite"/>
    </source>
</evidence>
<feature type="compositionally biased region" description="Polar residues" evidence="1">
    <location>
        <begin position="40"/>
        <end position="53"/>
    </location>
</feature>
<protein>
    <submittedName>
        <fullName evidence="2">Uncharacterized protein</fullName>
    </submittedName>
</protein>
<dbReference type="InterPro" id="IPR013783">
    <property type="entry name" value="Ig-like_fold"/>
</dbReference>
<proteinExistence type="predicted"/>
<evidence type="ECO:0000313" key="2">
    <source>
        <dbReference type="EMBL" id="VDK43858.1"/>
    </source>
</evidence>
<dbReference type="InterPro" id="IPR008962">
    <property type="entry name" value="PapD-like_sf"/>
</dbReference>
<name>A0A3P6RPK2_CYLGO</name>
<organism evidence="2 3">
    <name type="scientific">Cylicostephanus goldi</name>
    <name type="common">Nematode worm</name>
    <dbReference type="NCBI Taxonomy" id="71465"/>
    <lineage>
        <taxon>Eukaryota</taxon>
        <taxon>Metazoa</taxon>
        <taxon>Ecdysozoa</taxon>
        <taxon>Nematoda</taxon>
        <taxon>Chromadorea</taxon>
        <taxon>Rhabditida</taxon>
        <taxon>Rhabditina</taxon>
        <taxon>Rhabditomorpha</taxon>
        <taxon>Strongyloidea</taxon>
        <taxon>Strongylidae</taxon>
        <taxon>Cylicostephanus</taxon>
    </lineage>
</organism>
<feature type="region of interest" description="Disordered" evidence="1">
    <location>
        <begin position="40"/>
        <end position="85"/>
    </location>
</feature>
<sequence length="266" mass="29692">MVMDLTQSEASQENATVYHTIKPPTHNSWKTITNTVSMEISSEPISRSATDSPRSGDRDETRSLLQSVSTCRTQGDSSGSKTLQSAVANDRGDWRAMHIERFSASTFTSGEARDGKMDLEEEYDGVADESDLITNPMFKVEFAKSECNRSKRVAMSNVSKRKLMWKIRSNLWRTLSALPTAGVLGAGEHDQIEISIADNFDKGGKVEIAYVYVDDATEQFNRRIYSKFVGLQIRLTPHDIVDYSIKSFVLATAYKSCVRGSSVLYE</sequence>
<evidence type="ECO:0000313" key="3">
    <source>
        <dbReference type="Proteomes" id="UP000271889"/>
    </source>
</evidence>
<feature type="compositionally biased region" description="Polar residues" evidence="1">
    <location>
        <begin position="63"/>
        <end position="85"/>
    </location>
</feature>
<dbReference type="EMBL" id="UYRV01000324">
    <property type="protein sequence ID" value="VDK43858.1"/>
    <property type="molecule type" value="Genomic_DNA"/>
</dbReference>
<dbReference type="SUPFAM" id="SSF49354">
    <property type="entry name" value="PapD-like"/>
    <property type="match status" value="1"/>
</dbReference>
<dbReference type="OrthoDB" id="5857246at2759"/>
<dbReference type="Proteomes" id="UP000271889">
    <property type="component" value="Unassembled WGS sequence"/>
</dbReference>
<accession>A0A3P6RPK2</accession>